<comment type="caution">
    <text evidence="5">The sequence shown here is derived from an EMBL/GenBank/DDBJ whole genome shotgun (WGS) entry which is preliminary data.</text>
</comment>
<evidence type="ECO:0000256" key="3">
    <source>
        <dbReference type="ARBA" id="ARBA00022679"/>
    </source>
</evidence>
<evidence type="ECO:0000313" key="5">
    <source>
        <dbReference type="EMBL" id="PEN12885.1"/>
    </source>
</evidence>
<proteinExistence type="inferred from homology"/>
<dbReference type="PANTHER" id="PTHR43179:SF12">
    <property type="entry name" value="GALACTOFURANOSYLTRANSFERASE GLFT2"/>
    <property type="match status" value="1"/>
</dbReference>
<dbReference type="RefSeq" id="WP_098076356.1">
    <property type="nucleotide sequence ID" value="NZ_PDEQ01000006.1"/>
</dbReference>
<dbReference type="OrthoDB" id="9771846at2"/>
<accession>A0A2A8CVZ5</accession>
<feature type="domain" description="Glycosyltransferase 2-like" evidence="4">
    <location>
        <begin position="8"/>
        <end position="131"/>
    </location>
</feature>
<evidence type="ECO:0000313" key="6">
    <source>
        <dbReference type="Proteomes" id="UP000220102"/>
    </source>
</evidence>
<sequence length="344" mass="39047">MPSAPRVSIVIVSWNALPLLKTCLPSVVETDYPDFEIILADNASTDGSAAWVAAEFPDVVIVRHQENGLFCRGNNLALPHATGDYIVLLNNDVEVEPDWLHPLVREMEADDVGAVQPKLRQYDDRNRFEYAGACGGFIDRLGYPFTRGRVFDTMEVDEGQYDDARDVFWATGAALMLRRTALDDVGTLDERFEMHMEEIDLCWRLQRAGYRIRVAPDSTVYHIGGGSLPKGNPRKTYYNFRNSLLMLYKNLAPADWRRVFAQRVAMDTAAGLRTLANGNIEEAKAIVRAYRDAHRMKTAYDGMRPKETRVQPPYRGLIAVDYFLRNRSTFGQLPRDAFVPGWFD</sequence>
<gene>
    <name evidence="5" type="ORF">CRI94_12845</name>
</gene>
<dbReference type="PANTHER" id="PTHR43179">
    <property type="entry name" value="RHAMNOSYLTRANSFERASE WBBL"/>
    <property type="match status" value="1"/>
</dbReference>
<organism evidence="5 6">
    <name type="scientific">Longibacter salinarum</name>
    <dbReference type="NCBI Taxonomy" id="1850348"/>
    <lineage>
        <taxon>Bacteria</taxon>
        <taxon>Pseudomonadati</taxon>
        <taxon>Rhodothermota</taxon>
        <taxon>Rhodothermia</taxon>
        <taxon>Rhodothermales</taxon>
        <taxon>Salisaetaceae</taxon>
        <taxon>Longibacter</taxon>
    </lineage>
</organism>
<dbReference type="CDD" id="cd04186">
    <property type="entry name" value="GT_2_like_c"/>
    <property type="match status" value="1"/>
</dbReference>
<dbReference type="SUPFAM" id="SSF53448">
    <property type="entry name" value="Nucleotide-diphospho-sugar transferases"/>
    <property type="match status" value="1"/>
</dbReference>
<name>A0A2A8CVZ5_9BACT</name>
<evidence type="ECO:0000256" key="2">
    <source>
        <dbReference type="ARBA" id="ARBA00022676"/>
    </source>
</evidence>
<keyword evidence="2" id="KW-0328">Glycosyltransferase</keyword>
<dbReference type="EMBL" id="PDEQ01000006">
    <property type="protein sequence ID" value="PEN12885.1"/>
    <property type="molecule type" value="Genomic_DNA"/>
</dbReference>
<reference evidence="5 6" key="1">
    <citation type="submission" date="2017-10" db="EMBL/GenBank/DDBJ databases">
        <title>Draft genome of Longibacter Salinarum.</title>
        <authorList>
            <person name="Goh K.M."/>
            <person name="Shamsir M.S."/>
            <person name="Lim S.W."/>
        </authorList>
    </citation>
    <scope>NUCLEOTIDE SEQUENCE [LARGE SCALE GENOMIC DNA]</scope>
    <source>
        <strain evidence="5 6">KCTC 52045</strain>
    </source>
</reference>
<dbReference type="InterPro" id="IPR029044">
    <property type="entry name" value="Nucleotide-diphossugar_trans"/>
</dbReference>
<dbReference type="InterPro" id="IPR001173">
    <property type="entry name" value="Glyco_trans_2-like"/>
</dbReference>
<dbReference type="GO" id="GO:0016787">
    <property type="term" value="F:hydrolase activity"/>
    <property type="evidence" value="ECO:0007669"/>
    <property type="project" value="UniProtKB-KW"/>
</dbReference>
<dbReference type="Pfam" id="PF00535">
    <property type="entry name" value="Glycos_transf_2"/>
    <property type="match status" value="1"/>
</dbReference>
<keyword evidence="3" id="KW-0808">Transferase</keyword>
<dbReference type="Gene3D" id="3.90.550.10">
    <property type="entry name" value="Spore Coat Polysaccharide Biosynthesis Protein SpsA, Chain A"/>
    <property type="match status" value="1"/>
</dbReference>
<keyword evidence="6" id="KW-1185">Reference proteome</keyword>
<protein>
    <submittedName>
        <fullName evidence="5">Glycosyl hydrolase</fullName>
    </submittedName>
</protein>
<comment type="similarity">
    <text evidence="1">Belongs to the glycosyltransferase 2 family.</text>
</comment>
<evidence type="ECO:0000259" key="4">
    <source>
        <dbReference type="Pfam" id="PF00535"/>
    </source>
</evidence>
<dbReference type="AlphaFoldDB" id="A0A2A8CVZ5"/>
<evidence type="ECO:0000256" key="1">
    <source>
        <dbReference type="ARBA" id="ARBA00006739"/>
    </source>
</evidence>
<dbReference type="GO" id="GO:0016757">
    <property type="term" value="F:glycosyltransferase activity"/>
    <property type="evidence" value="ECO:0007669"/>
    <property type="project" value="UniProtKB-KW"/>
</dbReference>
<keyword evidence="5" id="KW-0378">Hydrolase</keyword>
<dbReference type="Proteomes" id="UP000220102">
    <property type="component" value="Unassembled WGS sequence"/>
</dbReference>